<dbReference type="Pfam" id="PF07731">
    <property type="entry name" value="Cu-oxidase_2"/>
    <property type="match status" value="1"/>
</dbReference>
<evidence type="ECO:0000259" key="3">
    <source>
        <dbReference type="Pfam" id="PF07731"/>
    </source>
</evidence>
<sequence length="229" mass="26173">MPKTPLWESNDTQSHEILKKLCLGTSQSSWQTHRRLRRRPASSAVTHSCRYHRPKLCHISFGRLVVQLSHHLHPTSPSESDETPLLSSVRNKIGGVFEMDFSRKLENEFNYTGNKLPEYVLETDFGSRVLVLEYNVEAWPVKSKVWPIPTPTGDNHLVHFHGYNFYVVGSVFGNFDPKKDPHKYNLVDLPQETIVGVPKNGWVALRWRATKFCISGVLIGRGHCMLNNA</sequence>
<comment type="similarity">
    <text evidence="2">Belongs to the multicopper oxidase family.</text>
</comment>
<dbReference type="InterPro" id="IPR008972">
    <property type="entry name" value="Cupredoxin"/>
</dbReference>
<keyword evidence="5" id="KW-1185">Reference proteome</keyword>
<comment type="caution">
    <text evidence="4">The sequence shown here is derived from an EMBL/GenBank/DDBJ whole genome shotgun (WGS) entry which is preliminary data.</text>
</comment>
<dbReference type="PANTHER" id="PTHR11709:SF262">
    <property type="entry name" value="LACCASE-14"/>
    <property type="match status" value="1"/>
</dbReference>
<organism evidence="4 5">
    <name type="scientific">Stylosanthes scabra</name>
    <dbReference type="NCBI Taxonomy" id="79078"/>
    <lineage>
        <taxon>Eukaryota</taxon>
        <taxon>Viridiplantae</taxon>
        <taxon>Streptophyta</taxon>
        <taxon>Embryophyta</taxon>
        <taxon>Tracheophyta</taxon>
        <taxon>Spermatophyta</taxon>
        <taxon>Magnoliopsida</taxon>
        <taxon>eudicotyledons</taxon>
        <taxon>Gunneridae</taxon>
        <taxon>Pentapetalae</taxon>
        <taxon>rosids</taxon>
        <taxon>fabids</taxon>
        <taxon>Fabales</taxon>
        <taxon>Fabaceae</taxon>
        <taxon>Papilionoideae</taxon>
        <taxon>50 kb inversion clade</taxon>
        <taxon>dalbergioids sensu lato</taxon>
        <taxon>Dalbergieae</taxon>
        <taxon>Pterocarpus clade</taxon>
        <taxon>Stylosanthes</taxon>
    </lineage>
</organism>
<dbReference type="EMBL" id="JASCZI010241676">
    <property type="protein sequence ID" value="MED6204447.1"/>
    <property type="molecule type" value="Genomic_DNA"/>
</dbReference>
<dbReference type="SUPFAM" id="SSF49503">
    <property type="entry name" value="Cupredoxins"/>
    <property type="match status" value="1"/>
</dbReference>
<name>A0ABU6Y1R0_9FABA</name>
<gene>
    <name evidence="4" type="ORF">PIB30_009188</name>
</gene>
<evidence type="ECO:0000256" key="1">
    <source>
        <dbReference type="ARBA" id="ARBA00002075"/>
    </source>
</evidence>
<proteinExistence type="inferred from homology"/>
<dbReference type="InterPro" id="IPR011706">
    <property type="entry name" value="Cu-oxidase_C"/>
</dbReference>
<comment type="function">
    <text evidence="1">Lignin degradation and detoxification of lignin-derived products.</text>
</comment>
<dbReference type="Proteomes" id="UP001341840">
    <property type="component" value="Unassembled WGS sequence"/>
</dbReference>
<evidence type="ECO:0000256" key="2">
    <source>
        <dbReference type="ARBA" id="ARBA00010609"/>
    </source>
</evidence>
<dbReference type="Gene3D" id="2.60.40.420">
    <property type="entry name" value="Cupredoxins - blue copper proteins"/>
    <property type="match status" value="1"/>
</dbReference>
<accession>A0ABU6Y1R0</accession>
<reference evidence="4 5" key="1">
    <citation type="journal article" date="2023" name="Plants (Basel)">
        <title>Bridging the Gap: Combining Genomics and Transcriptomics Approaches to Understand Stylosanthes scabra, an Orphan Legume from the Brazilian Caatinga.</title>
        <authorList>
            <person name="Ferreira-Neto J.R.C."/>
            <person name="da Silva M.D."/>
            <person name="Binneck E."/>
            <person name="de Melo N.F."/>
            <person name="da Silva R.H."/>
            <person name="de Melo A.L.T.M."/>
            <person name="Pandolfi V."/>
            <person name="Bustamante F.O."/>
            <person name="Brasileiro-Vidal A.C."/>
            <person name="Benko-Iseppon A.M."/>
        </authorList>
    </citation>
    <scope>NUCLEOTIDE SEQUENCE [LARGE SCALE GENOMIC DNA]</scope>
    <source>
        <tissue evidence="4">Leaves</tissue>
    </source>
</reference>
<dbReference type="PANTHER" id="PTHR11709">
    <property type="entry name" value="MULTI-COPPER OXIDASE"/>
    <property type="match status" value="1"/>
</dbReference>
<evidence type="ECO:0000313" key="4">
    <source>
        <dbReference type="EMBL" id="MED6204447.1"/>
    </source>
</evidence>
<dbReference type="InterPro" id="IPR045087">
    <property type="entry name" value="Cu-oxidase_fam"/>
</dbReference>
<protein>
    <recommendedName>
        <fullName evidence="3">Plastocyanin-like domain-containing protein</fullName>
    </recommendedName>
</protein>
<feature type="domain" description="Plastocyanin-like" evidence="3">
    <location>
        <begin position="146"/>
        <end position="210"/>
    </location>
</feature>
<evidence type="ECO:0000313" key="5">
    <source>
        <dbReference type="Proteomes" id="UP001341840"/>
    </source>
</evidence>